<keyword evidence="10 13" id="KW-0143">Chaperone</keyword>
<keyword evidence="7 13" id="KW-0653">Protein transport</keyword>
<evidence type="ECO:0000256" key="10">
    <source>
        <dbReference type="ARBA" id="ARBA00023186"/>
    </source>
</evidence>
<proteinExistence type="inferred from homology"/>
<organism evidence="15 16">
    <name type="scientific">Frischella japonica</name>
    <dbReference type="NCBI Taxonomy" id="2741544"/>
    <lineage>
        <taxon>Bacteria</taxon>
        <taxon>Pseudomonadati</taxon>
        <taxon>Pseudomonadota</taxon>
        <taxon>Gammaproteobacteria</taxon>
        <taxon>Orbales</taxon>
        <taxon>Orbaceae</taxon>
        <taxon>Frischella</taxon>
    </lineage>
</organism>
<dbReference type="InterPro" id="IPR029046">
    <property type="entry name" value="LolA/LolB/LppX"/>
</dbReference>
<evidence type="ECO:0000256" key="3">
    <source>
        <dbReference type="ARBA" id="ARBA00011245"/>
    </source>
</evidence>
<comment type="function">
    <text evidence="13">Plays a critical role in the incorporation of lipoproteins in the outer membrane after they are released by the LolA protein.</text>
</comment>
<feature type="chain" id="PRO_5045086707" description="Outer-membrane lipoprotein LolB" evidence="14">
    <location>
        <begin position="21"/>
        <end position="207"/>
    </location>
</feature>
<keyword evidence="16" id="KW-1185">Reference proteome</keyword>
<name>A0ABR7QX18_9GAMM</name>
<dbReference type="Gene3D" id="2.50.20.10">
    <property type="entry name" value="Lipoprotein localisation LolA/LolB/LppX"/>
    <property type="match status" value="1"/>
</dbReference>
<comment type="similarity">
    <text evidence="2 13">Belongs to the LolB family.</text>
</comment>
<evidence type="ECO:0000256" key="7">
    <source>
        <dbReference type="ARBA" id="ARBA00022927"/>
    </source>
</evidence>
<evidence type="ECO:0000256" key="9">
    <source>
        <dbReference type="ARBA" id="ARBA00023139"/>
    </source>
</evidence>
<dbReference type="SUPFAM" id="SSF89392">
    <property type="entry name" value="Prokaryotic lipoproteins and lipoprotein localization factors"/>
    <property type="match status" value="1"/>
</dbReference>
<dbReference type="NCBIfam" id="TIGR00548">
    <property type="entry name" value="lolB"/>
    <property type="match status" value="1"/>
</dbReference>
<evidence type="ECO:0000256" key="6">
    <source>
        <dbReference type="ARBA" id="ARBA00022729"/>
    </source>
</evidence>
<keyword evidence="11 13" id="KW-0998">Cell outer membrane</keyword>
<sequence length="207" mass="23834">MVKKSIYRLCIILIALLINACSLNQSNISSNPILDWPQHQQELKQLTAFQASGSLAYFDTKSRYYGRFYIKQLAKNEYQLKLTSPIGTSIFSLSVNPFEAVLTDKNGEKYRNKNVESLVEDLTGMNIPLRNMTDWLIGYANNNDDKIDDSGKLSQTQFKQTDKIWTVTYRKYTDVKFHSNTIDLPSTIFLNSGRSELRLSINNWKIL</sequence>
<dbReference type="RefSeq" id="WP_187755215.1">
    <property type="nucleotide sequence ID" value="NZ_JABURY010000013.1"/>
</dbReference>
<evidence type="ECO:0000256" key="8">
    <source>
        <dbReference type="ARBA" id="ARBA00023136"/>
    </source>
</evidence>
<accession>A0ABR7QX18</accession>
<evidence type="ECO:0000256" key="2">
    <source>
        <dbReference type="ARBA" id="ARBA00009696"/>
    </source>
</evidence>
<evidence type="ECO:0000313" key="15">
    <source>
        <dbReference type="EMBL" id="MBC9130769.1"/>
    </source>
</evidence>
<evidence type="ECO:0000256" key="1">
    <source>
        <dbReference type="ARBA" id="ARBA00004459"/>
    </source>
</evidence>
<keyword evidence="9" id="KW-0564">Palmitate</keyword>
<keyword evidence="12 15" id="KW-0449">Lipoprotein</keyword>
<dbReference type="Proteomes" id="UP000651208">
    <property type="component" value="Unassembled WGS sequence"/>
</dbReference>
<comment type="caution">
    <text evidence="15">The sequence shown here is derived from an EMBL/GenBank/DDBJ whole genome shotgun (WGS) entry which is preliminary data.</text>
</comment>
<gene>
    <name evidence="13 15" type="primary">lolB</name>
    <name evidence="15" type="ORF">FcAc13_05530</name>
</gene>
<keyword evidence="8 13" id="KW-0472">Membrane</keyword>
<dbReference type="Pfam" id="PF03550">
    <property type="entry name" value="LolB"/>
    <property type="match status" value="1"/>
</dbReference>
<dbReference type="CDD" id="cd16326">
    <property type="entry name" value="LolB"/>
    <property type="match status" value="1"/>
</dbReference>
<evidence type="ECO:0000256" key="5">
    <source>
        <dbReference type="ARBA" id="ARBA00022448"/>
    </source>
</evidence>
<dbReference type="InterPro" id="IPR004565">
    <property type="entry name" value="OM_lipoprot_LolB"/>
</dbReference>
<evidence type="ECO:0000256" key="12">
    <source>
        <dbReference type="ARBA" id="ARBA00023288"/>
    </source>
</evidence>
<keyword evidence="5 13" id="KW-0813">Transport</keyword>
<protein>
    <recommendedName>
        <fullName evidence="4 13">Outer-membrane lipoprotein LolB</fullName>
    </recommendedName>
</protein>
<comment type="subcellular location">
    <subcellularLocation>
        <location evidence="1">Cell outer membrane</location>
        <topology evidence="1">Lipid-anchor</topology>
    </subcellularLocation>
</comment>
<evidence type="ECO:0000256" key="13">
    <source>
        <dbReference type="HAMAP-Rule" id="MF_00233"/>
    </source>
</evidence>
<evidence type="ECO:0000313" key="16">
    <source>
        <dbReference type="Proteomes" id="UP000651208"/>
    </source>
</evidence>
<comment type="subunit">
    <text evidence="3 13">Monomer.</text>
</comment>
<dbReference type="EMBL" id="JABURY010000013">
    <property type="protein sequence ID" value="MBC9130769.1"/>
    <property type="molecule type" value="Genomic_DNA"/>
</dbReference>
<dbReference type="HAMAP" id="MF_00233">
    <property type="entry name" value="LolB"/>
    <property type="match status" value="1"/>
</dbReference>
<feature type="signal peptide" evidence="14">
    <location>
        <begin position="1"/>
        <end position="20"/>
    </location>
</feature>
<evidence type="ECO:0000256" key="11">
    <source>
        <dbReference type="ARBA" id="ARBA00023237"/>
    </source>
</evidence>
<evidence type="ECO:0000256" key="4">
    <source>
        <dbReference type="ARBA" id="ARBA00016202"/>
    </source>
</evidence>
<reference evidence="15 16" key="1">
    <citation type="submission" date="2020-06" db="EMBL/GenBank/DDBJ databases">
        <title>Frischella cerana isolated from Apis cerana gut homogenate.</title>
        <authorList>
            <person name="Wolter L.A."/>
            <person name="Suenami S."/>
            <person name="Miyazaki R."/>
        </authorList>
    </citation>
    <scope>NUCLEOTIDE SEQUENCE [LARGE SCALE GENOMIC DNA]</scope>
    <source>
        <strain evidence="15 16">Ac13</strain>
    </source>
</reference>
<keyword evidence="6 14" id="KW-0732">Signal</keyword>
<evidence type="ECO:0000256" key="14">
    <source>
        <dbReference type="SAM" id="SignalP"/>
    </source>
</evidence>